<accession>A0ABW2WL49</accession>
<evidence type="ECO:0000313" key="3">
    <source>
        <dbReference type="Proteomes" id="UP001596915"/>
    </source>
</evidence>
<keyword evidence="1" id="KW-0472">Membrane</keyword>
<keyword evidence="3" id="KW-1185">Reference proteome</keyword>
<evidence type="ECO:0008006" key="4">
    <source>
        <dbReference type="Google" id="ProtNLM"/>
    </source>
</evidence>
<name>A0ABW2WL49_9ACTN</name>
<dbReference type="Proteomes" id="UP001596915">
    <property type="component" value="Unassembled WGS sequence"/>
</dbReference>
<sequence>MMDVVDVTVLAGAIDDVNQLSQKINDLLVGSVMSLMVVTAVVAAWVKTKSVVSAGVALVGGVALWFAVMNAAVFRDSVGEDIAPDSGTAKSAGAGYSVVRVIEPVPGDRR</sequence>
<organism evidence="2 3">
    <name type="scientific">Streptomyces sanglieri</name>
    <dbReference type="NCBI Taxonomy" id="193460"/>
    <lineage>
        <taxon>Bacteria</taxon>
        <taxon>Bacillati</taxon>
        <taxon>Actinomycetota</taxon>
        <taxon>Actinomycetes</taxon>
        <taxon>Kitasatosporales</taxon>
        <taxon>Streptomycetaceae</taxon>
        <taxon>Streptomyces</taxon>
    </lineage>
</organism>
<keyword evidence="1" id="KW-1133">Transmembrane helix</keyword>
<feature type="transmembrane region" description="Helical" evidence="1">
    <location>
        <begin position="52"/>
        <end position="74"/>
    </location>
</feature>
<feature type="transmembrane region" description="Helical" evidence="1">
    <location>
        <begin position="27"/>
        <end position="46"/>
    </location>
</feature>
<comment type="caution">
    <text evidence="2">The sequence shown here is derived from an EMBL/GenBank/DDBJ whole genome shotgun (WGS) entry which is preliminary data.</text>
</comment>
<evidence type="ECO:0000313" key="2">
    <source>
        <dbReference type="EMBL" id="MFD0621888.1"/>
    </source>
</evidence>
<gene>
    <name evidence="2" type="ORF">ACFQ2K_02830</name>
</gene>
<proteinExistence type="predicted"/>
<dbReference type="EMBL" id="JBHTGL010000005">
    <property type="protein sequence ID" value="MFD0621888.1"/>
    <property type="molecule type" value="Genomic_DNA"/>
</dbReference>
<keyword evidence="1" id="KW-0812">Transmembrane</keyword>
<reference evidence="3" key="1">
    <citation type="journal article" date="2019" name="Int. J. Syst. Evol. Microbiol.">
        <title>The Global Catalogue of Microorganisms (GCM) 10K type strain sequencing project: providing services to taxonomists for standard genome sequencing and annotation.</title>
        <authorList>
            <consortium name="The Broad Institute Genomics Platform"/>
            <consortium name="The Broad Institute Genome Sequencing Center for Infectious Disease"/>
            <person name="Wu L."/>
            <person name="Ma J."/>
        </authorList>
    </citation>
    <scope>NUCLEOTIDE SEQUENCE [LARGE SCALE GENOMIC DNA]</scope>
    <source>
        <strain evidence="3">JCM 12607</strain>
    </source>
</reference>
<protein>
    <recommendedName>
        <fullName evidence="4">Integral membrane protein</fullName>
    </recommendedName>
</protein>
<evidence type="ECO:0000256" key="1">
    <source>
        <dbReference type="SAM" id="Phobius"/>
    </source>
</evidence>